<sequence>MNTGGSVLCSNCSFSSLLSSPNTDADSSPSIILDGATTLEYVDGREYSFDSTNLSTSACFSHCLFIGDKYPSARPLTFNEYKGSISILSCSFVDHTYTKDDGHVTDDALNTSCRFDQCSSTGGGALCLRGYKLNSHTPLAQLSDCIIVDCSVTLNGGGVIAEEEIDLSVVNTKFERCGDIDGSGCFCGGAIASMDYKTKLTVEDSYFIECRASDRGGAIYKMDTADISISYTLVQNCYSGTTGALSFEPYFVSGIKYSFLHVYFDGNMVGENPNWNQFEPQHHEQTFETDLIDLSFFDLRQ</sequence>
<protein>
    <recommendedName>
        <fullName evidence="3">Right handed beta helix domain-containing protein</fullName>
    </recommendedName>
</protein>
<dbReference type="SUPFAM" id="SSF51126">
    <property type="entry name" value="Pectin lyase-like"/>
    <property type="match status" value="1"/>
</dbReference>
<name>A0ABQ9WYL8_9EUKA</name>
<gene>
    <name evidence="1" type="ORF">BLNAU_21275</name>
</gene>
<proteinExistence type="predicted"/>
<evidence type="ECO:0000313" key="2">
    <source>
        <dbReference type="Proteomes" id="UP001281761"/>
    </source>
</evidence>
<evidence type="ECO:0000313" key="1">
    <source>
        <dbReference type="EMBL" id="KAK2943797.1"/>
    </source>
</evidence>
<dbReference type="Proteomes" id="UP001281761">
    <property type="component" value="Unassembled WGS sequence"/>
</dbReference>
<dbReference type="InterPro" id="IPR011050">
    <property type="entry name" value="Pectin_lyase_fold/virulence"/>
</dbReference>
<evidence type="ECO:0008006" key="3">
    <source>
        <dbReference type="Google" id="ProtNLM"/>
    </source>
</evidence>
<reference evidence="1 2" key="1">
    <citation type="journal article" date="2022" name="bioRxiv">
        <title>Genomics of Preaxostyla Flagellates Illuminates Evolutionary Transitions and the Path Towards Mitochondrial Loss.</title>
        <authorList>
            <person name="Novak L.V.F."/>
            <person name="Treitli S.C."/>
            <person name="Pyrih J."/>
            <person name="Halakuc P."/>
            <person name="Pipaliya S.V."/>
            <person name="Vacek V."/>
            <person name="Brzon O."/>
            <person name="Soukal P."/>
            <person name="Eme L."/>
            <person name="Dacks J.B."/>
            <person name="Karnkowska A."/>
            <person name="Elias M."/>
            <person name="Hampl V."/>
        </authorList>
    </citation>
    <scope>NUCLEOTIDE SEQUENCE [LARGE SCALE GENOMIC DNA]</scope>
    <source>
        <strain evidence="1">NAU3</strain>
        <tissue evidence="1">Gut</tissue>
    </source>
</reference>
<comment type="caution">
    <text evidence="1">The sequence shown here is derived from an EMBL/GenBank/DDBJ whole genome shotgun (WGS) entry which is preliminary data.</text>
</comment>
<keyword evidence="2" id="KW-1185">Reference proteome</keyword>
<accession>A0ABQ9WYL8</accession>
<organism evidence="1 2">
    <name type="scientific">Blattamonas nauphoetae</name>
    <dbReference type="NCBI Taxonomy" id="2049346"/>
    <lineage>
        <taxon>Eukaryota</taxon>
        <taxon>Metamonada</taxon>
        <taxon>Preaxostyla</taxon>
        <taxon>Oxymonadida</taxon>
        <taxon>Blattamonas</taxon>
    </lineage>
</organism>
<dbReference type="EMBL" id="JARBJD010000327">
    <property type="protein sequence ID" value="KAK2943797.1"/>
    <property type="molecule type" value="Genomic_DNA"/>
</dbReference>